<evidence type="ECO:0000313" key="2">
    <source>
        <dbReference type="Proteomes" id="UP000003163"/>
    </source>
</evidence>
<dbReference type="InParanoid" id="J9DKT1"/>
<evidence type="ECO:0000313" key="1">
    <source>
        <dbReference type="EMBL" id="EJW03200.1"/>
    </source>
</evidence>
<protein>
    <submittedName>
        <fullName evidence="1">Uncharacterized protein</fullName>
    </submittedName>
</protein>
<dbReference type="VEuPathDB" id="MicrosporidiaDB:EDEG_02415"/>
<comment type="caution">
    <text evidence="1">The sequence shown here is derived from an EMBL/GenBank/DDBJ whole genome shotgun (WGS) entry which is preliminary data.</text>
</comment>
<reference evidence="2" key="2">
    <citation type="submission" date="2015-07" db="EMBL/GenBank/DDBJ databases">
        <title>Contrasting host-pathogen interactions and genome evolution in two generalist and specialist microsporidian pathogens of mosquitoes.</title>
        <authorList>
            <consortium name="The Broad Institute Genomics Platform"/>
            <consortium name="The Broad Institute Genome Sequencing Center for Infectious Disease"/>
            <person name="Cuomo C.A."/>
            <person name="Sanscrainte N.D."/>
            <person name="Goldberg J.M."/>
            <person name="Heiman D."/>
            <person name="Young S."/>
            <person name="Zeng Q."/>
            <person name="Becnel J.J."/>
            <person name="Birren B.W."/>
        </authorList>
    </citation>
    <scope>NUCLEOTIDE SEQUENCE [LARGE SCALE GENOMIC DNA]</scope>
    <source>
        <strain evidence="2">USNM 41457</strain>
    </source>
</reference>
<dbReference type="HOGENOM" id="CLU_401712_0_0_1"/>
<gene>
    <name evidence="1" type="ORF">EDEG_02415</name>
</gene>
<name>J9DKT1_EDHAE</name>
<dbReference type="AlphaFoldDB" id="J9DKT1"/>
<reference evidence="1 2" key="1">
    <citation type="submission" date="2011-08" db="EMBL/GenBank/DDBJ databases">
        <authorList>
            <person name="Liu Z.J."/>
            <person name="Shi F.L."/>
            <person name="Lu J.Q."/>
            <person name="Li M."/>
            <person name="Wang Z.L."/>
        </authorList>
    </citation>
    <scope>NUCLEOTIDE SEQUENCE [LARGE SCALE GENOMIC DNA]</scope>
    <source>
        <strain evidence="1 2">USNM 41457</strain>
    </source>
</reference>
<organism evidence="1 2">
    <name type="scientific">Edhazardia aedis (strain USNM 41457)</name>
    <name type="common">Microsporidian parasite</name>
    <dbReference type="NCBI Taxonomy" id="1003232"/>
    <lineage>
        <taxon>Eukaryota</taxon>
        <taxon>Fungi</taxon>
        <taxon>Fungi incertae sedis</taxon>
        <taxon>Microsporidia</taxon>
        <taxon>Edhazardia</taxon>
    </lineage>
</organism>
<dbReference type="Proteomes" id="UP000003163">
    <property type="component" value="Unassembled WGS sequence"/>
</dbReference>
<proteinExistence type="predicted"/>
<dbReference type="EMBL" id="AFBI03000043">
    <property type="protein sequence ID" value="EJW03200.1"/>
    <property type="molecule type" value="Genomic_DNA"/>
</dbReference>
<keyword evidence="2" id="KW-1185">Reference proteome</keyword>
<sequence>MRKLNVCFVYFLINFRCGIVSENIKVFSERRDKIGHLFTSKTSLHLSRPSVSLKENYIVNKEVLSNKNIAKQFKSSDSTEDVKNQYRPKKNTSILAISCNYEQKISKHDSNVGNFRFSDASQPKIPFSEIKAAFESSTSKESNTKKAVGINSNNLDVNNSCKKAFDDKKIKFLSEKHFITPKAKNTQKNTFVENNMLLRKPLSANITHNPLNVVSDYQNSQYMGQGEILETSNQDIVTSSTDISKNKVNSSSEKPNLKKTVNLKVKTLPFKVHIEFFDIQNTIEEAKREDNEPFNDDVNEKNVSKQDFYKENTDNGIFNLQDEKESHKLQKTPTLNSKFQEKFTDKDSKNVIEEESTHKQEKFQLIDNHDQNKISDVFFASSLEKNDSDTFSKNDIGISRKSNNYHIGDADEKEDNHYKNIMIKEHENQGIIQKDTDFLSSESSFDLINNDKCLQNIEQSNDEKEIQDDQKKINSNSVVPFFSLHYDVKKDNNNKKIQNLSRDENSNDFEKNTNLRLSFKDFQKLNSNIMHSEKIEENTDNNIVKTELRNVPTDNFKPKSSDFKGYLTVISKKCQKLENENPLPINVAENANLYQNLPVPKEEMNETKHRLDTLDESMNIRSNLKYQKSEITRLKSFKKNLETVLKFIKRPFDKLKSLLIVDKAEYHIHIELKKEIYNSDSESEF</sequence>
<accession>J9DKT1</accession>